<dbReference type="PANTHER" id="PTHR43625">
    <property type="entry name" value="AFLATOXIN B1 ALDEHYDE REDUCTASE"/>
    <property type="match status" value="1"/>
</dbReference>
<evidence type="ECO:0000256" key="1">
    <source>
        <dbReference type="ARBA" id="ARBA00023002"/>
    </source>
</evidence>
<dbReference type="InterPro" id="IPR050791">
    <property type="entry name" value="Aldo-Keto_reductase"/>
</dbReference>
<feature type="domain" description="NADP-dependent oxidoreductase" evidence="2">
    <location>
        <begin position="16"/>
        <end position="314"/>
    </location>
</feature>
<gene>
    <name evidence="3" type="ORF">PsYK624_015330</name>
</gene>
<organism evidence="3 4">
    <name type="scientific">Phanerochaete sordida</name>
    <dbReference type="NCBI Taxonomy" id="48140"/>
    <lineage>
        <taxon>Eukaryota</taxon>
        <taxon>Fungi</taxon>
        <taxon>Dikarya</taxon>
        <taxon>Basidiomycota</taxon>
        <taxon>Agaricomycotina</taxon>
        <taxon>Agaricomycetes</taxon>
        <taxon>Polyporales</taxon>
        <taxon>Phanerochaetaceae</taxon>
        <taxon>Phanerochaete</taxon>
    </lineage>
</organism>
<dbReference type="OrthoDB" id="37537at2759"/>
<dbReference type="Proteomes" id="UP000703269">
    <property type="component" value="Unassembled WGS sequence"/>
</dbReference>
<comment type="caution">
    <text evidence="3">The sequence shown here is derived from an EMBL/GenBank/DDBJ whole genome shotgun (WGS) entry which is preliminary data.</text>
</comment>
<name>A0A9P3G027_9APHY</name>
<reference evidence="3 4" key="1">
    <citation type="submission" date="2021-08" db="EMBL/GenBank/DDBJ databases">
        <title>Draft Genome Sequence of Phanerochaete sordida strain YK-624.</title>
        <authorList>
            <person name="Mori T."/>
            <person name="Dohra H."/>
            <person name="Suzuki T."/>
            <person name="Kawagishi H."/>
            <person name="Hirai H."/>
        </authorList>
    </citation>
    <scope>NUCLEOTIDE SEQUENCE [LARGE SCALE GENOMIC DNA]</scope>
    <source>
        <strain evidence="3 4">YK-624</strain>
    </source>
</reference>
<dbReference type="GO" id="GO:0016491">
    <property type="term" value="F:oxidoreductase activity"/>
    <property type="evidence" value="ECO:0007669"/>
    <property type="project" value="UniProtKB-KW"/>
</dbReference>
<dbReference type="GO" id="GO:0005737">
    <property type="term" value="C:cytoplasm"/>
    <property type="evidence" value="ECO:0007669"/>
    <property type="project" value="TreeGrafter"/>
</dbReference>
<accession>A0A9P3G027</accession>
<dbReference type="InterPro" id="IPR023210">
    <property type="entry name" value="NADP_OxRdtase_dom"/>
</dbReference>
<dbReference type="AlphaFoldDB" id="A0A9P3G027"/>
<proteinExistence type="predicted"/>
<sequence length="342" mass="37564">MSLPTRKVGDADVSCIGYGAMGLSAFYGPAKPDEERFKVLDAAYESGCRFWDTSDMYGDSEELIGKWFKRTGKRNEIFLATKFGFRSGSWAGNAFRIDGTPEYTREAIDNSLKRLGVDHVDLWYLHRPDASVPIELTVGAMSEAVKAGKTKYLGISECSVATLRRAHAVHPMAAAQFEYAPFTLNVEDAQIGIRDACAELGIALVAYSPLGRGILAGKIDLDALSDGDIRKIMNYPRYKRENFQLVLQLVDVLGAIGARHDATPAQISLAWLLAQGPNVIPIPGTTNISRVEENVKAASIKLTAADLKEIRDAVERAGLHKIMRNPEGFEAYHFIDTPPLQQ</sequence>
<dbReference type="SUPFAM" id="SSF51430">
    <property type="entry name" value="NAD(P)-linked oxidoreductase"/>
    <property type="match status" value="1"/>
</dbReference>
<keyword evidence="1" id="KW-0560">Oxidoreductase</keyword>
<evidence type="ECO:0000313" key="4">
    <source>
        <dbReference type="Proteomes" id="UP000703269"/>
    </source>
</evidence>
<evidence type="ECO:0000259" key="2">
    <source>
        <dbReference type="Pfam" id="PF00248"/>
    </source>
</evidence>
<keyword evidence="4" id="KW-1185">Reference proteome</keyword>
<dbReference type="EMBL" id="BPQB01000002">
    <property type="protein sequence ID" value="GJE85454.1"/>
    <property type="molecule type" value="Genomic_DNA"/>
</dbReference>
<protein>
    <submittedName>
        <fullName evidence="3">Aldo/keto reductase</fullName>
    </submittedName>
</protein>
<evidence type="ECO:0000313" key="3">
    <source>
        <dbReference type="EMBL" id="GJE85454.1"/>
    </source>
</evidence>
<dbReference type="Pfam" id="PF00248">
    <property type="entry name" value="Aldo_ket_red"/>
    <property type="match status" value="1"/>
</dbReference>
<dbReference type="Gene3D" id="3.20.20.100">
    <property type="entry name" value="NADP-dependent oxidoreductase domain"/>
    <property type="match status" value="1"/>
</dbReference>
<dbReference type="PANTHER" id="PTHR43625:SF40">
    <property type="entry name" value="ALDO-KETO REDUCTASE YAKC [NADP(+)]"/>
    <property type="match status" value="1"/>
</dbReference>
<dbReference type="InterPro" id="IPR036812">
    <property type="entry name" value="NAD(P)_OxRdtase_dom_sf"/>
</dbReference>